<gene>
    <name evidence="2" type="ORF">PSET11_03327</name>
</gene>
<keyword evidence="3" id="KW-1185">Reference proteome</keyword>
<dbReference type="InterPro" id="IPR007076">
    <property type="entry name" value="TfoX_N"/>
</dbReference>
<evidence type="ECO:0000313" key="3">
    <source>
        <dbReference type="Proteomes" id="UP000280861"/>
    </source>
</evidence>
<dbReference type="AlphaFoldDB" id="A0A3P5XF39"/>
<dbReference type="Gene3D" id="3.30.1460.30">
    <property type="entry name" value="YgaC/TfoX-N like chaperone"/>
    <property type="match status" value="1"/>
</dbReference>
<reference evidence="2 3" key="1">
    <citation type="submission" date="2018-11" db="EMBL/GenBank/DDBJ databases">
        <authorList>
            <person name="Criscuolo A."/>
        </authorList>
    </citation>
    <scope>NUCLEOTIDE SEQUENCE [LARGE SCALE GENOMIC DNA]</scope>
    <source>
        <strain evidence="2">AT11b</strain>
    </source>
</reference>
<dbReference type="EMBL" id="UXAU01000048">
    <property type="protein sequence ID" value="VDC33368.1"/>
    <property type="molecule type" value="Genomic_DNA"/>
</dbReference>
<dbReference type="Proteomes" id="UP000280861">
    <property type="component" value="Unassembled WGS sequence"/>
</dbReference>
<dbReference type="Pfam" id="PF04993">
    <property type="entry name" value="TfoX_N"/>
    <property type="match status" value="1"/>
</dbReference>
<evidence type="ECO:0000313" key="2">
    <source>
        <dbReference type="EMBL" id="VDC33368.1"/>
    </source>
</evidence>
<accession>A0A3P5XF39</accession>
<protein>
    <recommendedName>
        <fullName evidence="1">TfoX N-terminal domain-containing protein</fullName>
    </recommendedName>
</protein>
<name>A0A3P5XF39_9MICC</name>
<dbReference type="RefSeq" id="WP_124093379.1">
    <property type="nucleotide sequence ID" value="NZ_CBCRYA010000040.1"/>
</dbReference>
<dbReference type="OrthoDB" id="214902at2"/>
<organism evidence="2 3">
    <name type="scientific">Arthrobacter ulcerisalmonis</name>
    <dbReference type="NCBI Taxonomy" id="2483813"/>
    <lineage>
        <taxon>Bacteria</taxon>
        <taxon>Bacillati</taxon>
        <taxon>Actinomycetota</taxon>
        <taxon>Actinomycetes</taxon>
        <taxon>Micrococcales</taxon>
        <taxon>Micrococcaceae</taxon>
        <taxon>Arthrobacter</taxon>
    </lineage>
</organism>
<dbReference type="SUPFAM" id="SSF159894">
    <property type="entry name" value="YgaC/TfoX-N like"/>
    <property type="match status" value="1"/>
</dbReference>
<sequence>MTAPDSDARALLASRIRALLTTQPNVRERTMFGGVSFMVDERMAVAAGRDGDLLVRTNPDDYQAHLERGAVQAEMGNNRPMGRGWLKVPAAALASESELGFWLEIGLQSGSLRD</sequence>
<feature type="domain" description="TfoX N-terminal" evidence="1">
    <location>
        <begin position="19"/>
        <end position="107"/>
    </location>
</feature>
<evidence type="ECO:0000259" key="1">
    <source>
        <dbReference type="Pfam" id="PF04993"/>
    </source>
</evidence>
<proteinExistence type="predicted"/>